<organism evidence="1 2">
    <name type="scientific">Fusarium oxysporum (strain Fo5176)</name>
    <name type="common">Fusarium vascular wilt</name>
    <dbReference type="NCBI Taxonomy" id="660025"/>
    <lineage>
        <taxon>Eukaryota</taxon>
        <taxon>Fungi</taxon>
        <taxon>Dikarya</taxon>
        <taxon>Ascomycota</taxon>
        <taxon>Pezizomycotina</taxon>
        <taxon>Sordariomycetes</taxon>
        <taxon>Hypocreomycetidae</taxon>
        <taxon>Hypocreales</taxon>
        <taxon>Nectriaceae</taxon>
        <taxon>Fusarium</taxon>
        <taxon>Fusarium oxysporum species complex</taxon>
    </lineage>
</organism>
<reference evidence="2" key="1">
    <citation type="journal article" date="2012" name="Mol. Plant Microbe Interact.">
        <title>A highly conserved effector in Fusarium oxysporum is required for full virulence on Arabidopsis.</title>
        <authorList>
            <person name="Thatcher L.F."/>
            <person name="Gardiner D.M."/>
            <person name="Kazan K."/>
            <person name="Manners J."/>
        </authorList>
    </citation>
    <scope>NUCLEOTIDE SEQUENCE [LARGE SCALE GENOMIC DNA]</scope>
    <source>
        <strain evidence="2">Fo5176</strain>
    </source>
</reference>
<proteinExistence type="predicted"/>
<dbReference type="AlphaFoldDB" id="A0A0D2YB02"/>
<evidence type="ECO:0000313" key="1">
    <source>
        <dbReference type="EnsemblFungi" id="FOXG_13480P0"/>
    </source>
</evidence>
<dbReference type="VEuPathDB" id="FungiDB:FOXG_13480"/>
<name>A0A0D2YB02_FUSOF</name>
<reference evidence="1" key="2">
    <citation type="submission" date="2025-08" db="UniProtKB">
        <authorList>
            <consortium name="EnsemblFungi"/>
        </authorList>
    </citation>
    <scope>IDENTIFICATION</scope>
    <source>
        <strain evidence="1">4287 / CBS 123668 / FGSC 9935 / NRRL 34936</strain>
    </source>
</reference>
<dbReference type="Proteomes" id="UP000002489">
    <property type="component" value="Unassembled WGS sequence"/>
</dbReference>
<evidence type="ECO:0000313" key="2">
    <source>
        <dbReference type="Proteomes" id="UP000002489"/>
    </source>
</evidence>
<protein>
    <submittedName>
        <fullName evidence="1">Uncharacterized protein</fullName>
    </submittedName>
</protein>
<gene>
    <name evidence="1" type="primary">28954739</name>
</gene>
<dbReference type="EnsemblFungi" id="FOXG_13480T0">
    <property type="protein sequence ID" value="FOXG_13480P0"/>
    <property type="gene ID" value="FOXG_13480"/>
</dbReference>
<accession>A0A0D2YB02</accession>
<sequence length="149" mass="17205">MQTKTFLTTLLAALPAAQAFKFTGPDPSEPIDVSKEVTITWEGNIPDSLSRKFDFTWYCEPDDRNKLSSDISQLVADIYLSDHKYKFRFHNSKSMLEPFADKIATKKVFSFQAVFTDEKQDDLQLQYWSQNYTIVGLDKREDENSEADL</sequence>